<dbReference type="Proteomes" id="UP000183613">
    <property type="component" value="Unassembled WGS sequence"/>
</dbReference>
<evidence type="ECO:0000313" key="1">
    <source>
        <dbReference type="EMBL" id="SEF07492.1"/>
    </source>
</evidence>
<dbReference type="EMBL" id="FNUD01000002">
    <property type="protein sequence ID" value="SEF07492.1"/>
    <property type="molecule type" value="Genomic_DNA"/>
</dbReference>
<dbReference type="InterPro" id="IPR045508">
    <property type="entry name" value="DUF6482"/>
</dbReference>
<accession>A0A1H5P0L5</accession>
<gene>
    <name evidence="1" type="ORF">SAMN04489800_4334</name>
</gene>
<protein>
    <recommendedName>
        <fullName evidence="3">Metal ABC transporter ATPase</fullName>
    </recommendedName>
</protein>
<keyword evidence="2" id="KW-1185">Reference proteome</keyword>
<dbReference type="Pfam" id="PF20090">
    <property type="entry name" value="DUF6482"/>
    <property type="match status" value="1"/>
</dbReference>
<evidence type="ECO:0000313" key="2">
    <source>
        <dbReference type="Proteomes" id="UP000183613"/>
    </source>
</evidence>
<sequence>MVGREWTLNLQALIERAESGEVRELELLSLNGGFYLARVRLDNGQFALLNDTTKPVRLRSINHLREMLRHAPPFPCALVHQCTHDEMCGSREGPIGSLRIPFSLAEPW</sequence>
<reference evidence="1" key="1">
    <citation type="submission" date="2016-10" db="EMBL/GenBank/DDBJ databases">
        <authorList>
            <person name="Varghese N."/>
            <person name="Submissions S."/>
        </authorList>
    </citation>
    <scope>NUCLEOTIDE SEQUENCE [LARGE SCALE GENOMIC DNA]</scope>
    <source>
        <strain evidence="1">LMG 25555</strain>
    </source>
</reference>
<comment type="caution">
    <text evidence="1">The sequence shown here is derived from an EMBL/GenBank/DDBJ whole genome shotgun (WGS) entry which is preliminary data.</text>
</comment>
<dbReference type="AlphaFoldDB" id="A0A1H5P0L5"/>
<name>A0A1H5P0L5_PSEDM</name>
<evidence type="ECO:0008006" key="3">
    <source>
        <dbReference type="Google" id="ProtNLM"/>
    </source>
</evidence>
<proteinExistence type="predicted"/>
<organism evidence="1 2">
    <name type="scientific">Pseudomonas deceptionensis</name>
    <dbReference type="NCBI Taxonomy" id="882211"/>
    <lineage>
        <taxon>Bacteria</taxon>
        <taxon>Pseudomonadati</taxon>
        <taxon>Pseudomonadota</taxon>
        <taxon>Gammaproteobacteria</taxon>
        <taxon>Pseudomonadales</taxon>
        <taxon>Pseudomonadaceae</taxon>
        <taxon>Pseudomonas</taxon>
    </lineage>
</organism>